<comment type="caution">
    <text evidence="2">The sequence shown here is derived from an EMBL/GenBank/DDBJ whole genome shotgun (WGS) entry which is preliminary data.</text>
</comment>
<proteinExistence type="predicted"/>
<dbReference type="AlphaFoldDB" id="A0A4Y9ZDS9"/>
<feature type="region of interest" description="Disordered" evidence="1">
    <location>
        <begin position="172"/>
        <end position="193"/>
    </location>
</feature>
<dbReference type="EMBL" id="SEOQ01000018">
    <property type="protein sequence ID" value="TFY72310.1"/>
    <property type="molecule type" value="Genomic_DNA"/>
</dbReference>
<dbReference type="Proteomes" id="UP000298327">
    <property type="component" value="Unassembled WGS sequence"/>
</dbReference>
<feature type="non-terminal residue" evidence="2">
    <location>
        <position position="1"/>
    </location>
</feature>
<evidence type="ECO:0000313" key="2">
    <source>
        <dbReference type="EMBL" id="TFY72310.1"/>
    </source>
</evidence>
<protein>
    <submittedName>
        <fullName evidence="2">Uncharacterized protein</fullName>
    </submittedName>
</protein>
<organism evidence="2 3">
    <name type="scientific">Dentipellis fragilis</name>
    <dbReference type="NCBI Taxonomy" id="205917"/>
    <lineage>
        <taxon>Eukaryota</taxon>
        <taxon>Fungi</taxon>
        <taxon>Dikarya</taxon>
        <taxon>Basidiomycota</taxon>
        <taxon>Agaricomycotina</taxon>
        <taxon>Agaricomycetes</taxon>
        <taxon>Russulales</taxon>
        <taxon>Hericiaceae</taxon>
        <taxon>Dentipellis</taxon>
    </lineage>
</organism>
<evidence type="ECO:0000256" key="1">
    <source>
        <dbReference type="SAM" id="MobiDB-lite"/>
    </source>
</evidence>
<keyword evidence="3" id="KW-1185">Reference proteome</keyword>
<reference evidence="2 3" key="1">
    <citation type="submission" date="2019-02" db="EMBL/GenBank/DDBJ databases">
        <title>Genome sequencing of the rare red list fungi Dentipellis fragilis.</title>
        <authorList>
            <person name="Buettner E."/>
            <person name="Kellner H."/>
        </authorList>
    </citation>
    <scope>NUCLEOTIDE SEQUENCE [LARGE SCALE GENOMIC DNA]</scope>
    <source>
        <strain evidence="2 3">DSM 105465</strain>
    </source>
</reference>
<gene>
    <name evidence="2" type="ORF">EVG20_g682</name>
</gene>
<evidence type="ECO:0000313" key="3">
    <source>
        <dbReference type="Proteomes" id="UP000298327"/>
    </source>
</evidence>
<accession>A0A4Y9ZDS9</accession>
<name>A0A4Y9ZDS9_9AGAM</name>
<dbReference type="OrthoDB" id="2154311at2759"/>
<sequence length="193" mass="21450">ERWEAWAMDNCVAGPPHEVLATQRFAAHASAGKPAPLEQVEAELGRLVKEWGSMTVCIREFWREESVATLCGGWIEVLLEAIEHHELLALQRADGRDVSDWEVSWLGEKWAEKDNGPWSSYRNSSLSEGDESIGLDTTVPSEVHGWTKDGEAWDGGEVNPNMSWGTWSTPADGWGHAKPWSESGTDVDWGSFT</sequence>